<name>A0A8J8FND8_9BACT</name>
<dbReference type="Gene3D" id="2.60.40.10">
    <property type="entry name" value="Immunoglobulins"/>
    <property type="match status" value="2"/>
</dbReference>
<dbReference type="InterPro" id="IPR013783">
    <property type="entry name" value="Ig-like_fold"/>
</dbReference>
<protein>
    <recommendedName>
        <fullName evidence="3">Ig-like domain-containing protein</fullName>
    </recommendedName>
</protein>
<dbReference type="Proteomes" id="UP000598971">
    <property type="component" value="Unassembled WGS sequence"/>
</dbReference>
<dbReference type="SUPFAM" id="SSF49299">
    <property type="entry name" value="PKD domain"/>
    <property type="match status" value="1"/>
</dbReference>
<accession>A0A8J8FND8</accession>
<evidence type="ECO:0008006" key="3">
    <source>
        <dbReference type="Google" id="ProtNLM"/>
    </source>
</evidence>
<dbReference type="AlphaFoldDB" id="A0A8J8FND8"/>
<proteinExistence type="predicted"/>
<organism evidence="1 2">
    <name type="scientific">Limnovirga soli</name>
    <dbReference type="NCBI Taxonomy" id="2656915"/>
    <lineage>
        <taxon>Bacteria</taxon>
        <taxon>Pseudomonadati</taxon>
        <taxon>Bacteroidota</taxon>
        <taxon>Chitinophagia</taxon>
        <taxon>Chitinophagales</taxon>
        <taxon>Chitinophagaceae</taxon>
        <taxon>Limnovirga</taxon>
    </lineage>
</organism>
<evidence type="ECO:0000313" key="2">
    <source>
        <dbReference type="Proteomes" id="UP000598971"/>
    </source>
</evidence>
<keyword evidence="2" id="KW-1185">Reference proteome</keyword>
<gene>
    <name evidence="1" type="ORF">GD597_21475</name>
</gene>
<comment type="caution">
    <text evidence="1">The sequence shown here is derived from an EMBL/GenBank/DDBJ whole genome shotgun (WGS) entry which is preliminary data.</text>
</comment>
<dbReference type="RefSeq" id="WP_171609999.1">
    <property type="nucleotide sequence ID" value="NZ_WHPF01000028.1"/>
</dbReference>
<feature type="non-terminal residue" evidence="1">
    <location>
        <position position="455"/>
    </location>
</feature>
<dbReference type="InterPro" id="IPR035986">
    <property type="entry name" value="PKD_dom_sf"/>
</dbReference>
<sequence>MAFVQLQITAIAQVAGSCSNTALQPVFSRDFGQSANSSSTTTAPAGSTGYKYGNVGTDGNYIVTPLVDNANKGDWTKGGDHTGNSHGNMFLVNAGSNKSVFFRDTVNNLCQGSVFNFSAWLANVNTSSTTAICGNNLVYGNVIFKIKNLAGVVLDSVITGNLPLSPVNGPPNWIQYGMQFALPVNTTSLILEMVDYYGGGNQCGNDLALDDILFTACTPQVTAAFTTPSSVCLGSSINIAASLVNNPFTQPAYQWQKSIDGGSNWTNIGTASTAATSYSINTTAYSDAALYRVMVGPSVASLTGNTCVTVSNSVQLSVNPYPSATISVSSPDCYGGNLSFTANITSGTLPFTYSWTGPNGFSSLLANPVILNVNGAASGTYNVNISDVNGCGVSASTSVTVSTLPVITPITGPDSVCVGHTINLSEATAGGSWLSDNSGIATISNTGLVTGISAG</sequence>
<evidence type="ECO:0000313" key="1">
    <source>
        <dbReference type="EMBL" id="NNV58044.1"/>
    </source>
</evidence>
<reference evidence="1" key="1">
    <citation type="submission" date="2019-10" db="EMBL/GenBank/DDBJ databases">
        <title>Draft genome sequence of Panacibacter sp. KCS-6.</title>
        <authorList>
            <person name="Yim K.J."/>
        </authorList>
    </citation>
    <scope>NUCLEOTIDE SEQUENCE</scope>
    <source>
        <strain evidence="1">KCS-6</strain>
    </source>
</reference>
<dbReference type="EMBL" id="WHPF01000028">
    <property type="protein sequence ID" value="NNV58044.1"/>
    <property type="molecule type" value="Genomic_DNA"/>
</dbReference>